<dbReference type="InterPro" id="IPR000008">
    <property type="entry name" value="C2_dom"/>
</dbReference>
<feature type="region of interest" description="Disordered" evidence="8">
    <location>
        <begin position="90"/>
        <end position="117"/>
    </location>
</feature>
<dbReference type="Pfam" id="PF00387">
    <property type="entry name" value="PI-PLC-Y"/>
    <property type="match status" value="1"/>
</dbReference>
<dbReference type="InterPro" id="IPR017946">
    <property type="entry name" value="PLC-like_Pdiesterase_TIM-brl"/>
</dbReference>
<keyword evidence="4 7" id="KW-0443">Lipid metabolism</keyword>
<dbReference type="Proteomes" id="UP000243797">
    <property type="component" value="Unassembled WGS sequence"/>
</dbReference>
<feature type="domain" description="PI-PLC Y-box" evidence="10">
    <location>
        <begin position="244"/>
        <end position="357"/>
    </location>
</feature>
<evidence type="ECO:0000313" key="11">
    <source>
        <dbReference type="EMBL" id="PNS18160.1"/>
    </source>
</evidence>
<gene>
    <name evidence="11" type="ORF">CAC42_3605</name>
</gene>
<protein>
    <recommendedName>
        <fullName evidence="7">Phosphoinositide phospholipase C</fullName>
        <ecNumber evidence="7">3.1.4.11</ecNumber>
    </recommendedName>
</protein>
<dbReference type="PANTHER" id="PTHR10336:SF82">
    <property type="entry name" value="PHOSPHOINOSITIDE PHOSPHOLIPASE C"/>
    <property type="match status" value="1"/>
</dbReference>
<dbReference type="OrthoDB" id="269822at2759"/>
<keyword evidence="12" id="KW-1185">Reference proteome</keyword>
<comment type="function">
    <text evidence="6">The production of the second messenger molecules diacylglycerol (DAG) and inositol 1,4,5-trisphosphate (IP3) is mediated by activated phosphatidylinositol-specific phospholipase C enzymes.</text>
</comment>
<evidence type="ECO:0000256" key="7">
    <source>
        <dbReference type="RuleBase" id="RU361133"/>
    </source>
</evidence>
<dbReference type="InterPro" id="IPR001192">
    <property type="entry name" value="PI-PLC_fam"/>
</dbReference>
<dbReference type="FunFam" id="3.20.20.190:FF:000039">
    <property type="entry name" value="Phosphoinositide phospholipase C"/>
    <property type="match status" value="1"/>
</dbReference>
<dbReference type="GO" id="GO:0051209">
    <property type="term" value="P:release of sequestered calcium ion into cytosol"/>
    <property type="evidence" value="ECO:0007669"/>
    <property type="project" value="TreeGrafter"/>
</dbReference>
<keyword evidence="5" id="KW-0807">Transducer</keyword>
<dbReference type="InterPro" id="IPR035892">
    <property type="entry name" value="C2_domain_sf"/>
</dbReference>
<dbReference type="InterPro" id="IPR001711">
    <property type="entry name" value="PLipase_C_Pinositol-sp_Y"/>
</dbReference>
<evidence type="ECO:0000256" key="6">
    <source>
        <dbReference type="ARBA" id="ARBA00059664"/>
    </source>
</evidence>
<evidence type="ECO:0000256" key="8">
    <source>
        <dbReference type="SAM" id="MobiDB-lite"/>
    </source>
</evidence>
<comment type="caution">
    <text evidence="11">The sequence shown here is derived from an EMBL/GenBank/DDBJ whole genome shotgun (WGS) entry which is preliminary data.</text>
</comment>
<dbReference type="PRINTS" id="PR00390">
    <property type="entry name" value="PHPHLIPASEC"/>
</dbReference>
<dbReference type="GO" id="GO:0004435">
    <property type="term" value="F:phosphatidylinositol-4,5-bisphosphate phospholipase C activity"/>
    <property type="evidence" value="ECO:0007669"/>
    <property type="project" value="UniProtKB-EC"/>
</dbReference>
<dbReference type="SMART" id="SM00149">
    <property type="entry name" value="PLCYc"/>
    <property type="match status" value="1"/>
</dbReference>
<dbReference type="Pfam" id="PF00168">
    <property type="entry name" value="C2"/>
    <property type="match status" value="1"/>
</dbReference>
<name>A0A2K1QTA1_9PEZI</name>
<dbReference type="EC" id="3.1.4.11" evidence="7"/>
<dbReference type="AlphaFoldDB" id="A0A2K1QTA1"/>
<dbReference type="CDD" id="cd08598">
    <property type="entry name" value="PI-PLC1c_yeast"/>
    <property type="match status" value="1"/>
</dbReference>
<reference evidence="11 12" key="1">
    <citation type="submission" date="2017-06" db="EMBL/GenBank/DDBJ databases">
        <title>Draft genome sequence of a variant of Elsinoe murrayae.</title>
        <authorList>
            <person name="Cheng Q."/>
        </authorList>
    </citation>
    <scope>NUCLEOTIDE SEQUENCE [LARGE SCALE GENOMIC DNA]</scope>
    <source>
        <strain evidence="11 12">CQ-2017a</strain>
    </source>
</reference>
<dbReference type="PANTHER" id="PTHR10336">
    <property type="entry name" value="PHOSPHOINOSITIDE-SPECIFIC PHOSPHOLIPASE C FAMILY PROTEIN"/>
    <property type="match status" value="1"/>
</dbReference>
<dbReference type="InterPro" id="IPR000909">
    <property type="entry name" value="PLipase_C_PInositol-sp_X_dom"/>
</dbReference>
<dbReference type="SUPFAM" id="SSF51695">
    <property type="entry name" value="PLC-like phosphodiesterases"/>
    <property type="match status" value="1"/>
</dbReference>
<dbReference type="EMBL" id="NKHZ01000045">
    <property type="protein sequence ID" value="PNS18160.1"/>
    <property type="molecule type" value="Genomic_DNA"/>
</dbReference>
<comment type="catalytic activity">
    <reaction evidence="1 7">
        <text>a 1,2-diacyl-sn-glycero-3-phospho-(1D-myo-inositol-4,5-bisphosphate) + H2O = 1D-myo-inositol 1,4,5-trisphosphate + a 1,2-diacyl-sn-glycerol + H(+)</text>
        <dbReference type="Rhea" id="RHEA:33179"/>
        <dbReference type="ChEBI" id="CHEBI:15377"/>
        <dbReference type="ChEBI" id="CHEBI:15378"/>
        <dbReference type="ChEBI" id="CHEBI:17815"/>
        <dbReference type="ChEBI" id="CHEBI:58456"/>
        <dbReference type="ChEBI" id="CHEBI:203600"/>
        <dbReference type="EC" id="3.1.4.11"/>
    </reaction>
</comment>
<dbReference type="GO" id="GO:0048015">
    <property type="term" value="P:phosphatidylinositol-mediated signaling"/>
    <property type="evidence" value="ECO:0007669"/>
    <property type="project" value="TreeGrafter"/>
</dbReference>
<dbReference type="CDD" id="cd00275">
    <property type="entry name" value="C2_PLC_like"/>
    <property type="match status" value="1"/>
</dbReference>
<evidence type="ECO:0000256" key="5">
    <source>
        <dbReference type="ARBA" id="ARBA00023224"/>
    </source>
</evidence>
<organism evidence="11 12">
    <name type="scientific">Sphaceloma murrayae</name>
    <dbReference type="NCBI Taxonomy" id="2082308"/>
    <lineage>
        <taxon>Eukaryota</taxon>
        <taxon>Fungi</taxon>
        <taxon>Dikarya</taxon>
        <taxon>Ascomycota</taxon>
        <taxon>Pezizomycotina</taxon>
        <taxon>Dothideomycetes</taxon>
        <taxon>Dothideomycetidae</taxon>
        <taxon>Myriangiales</taxon>
        <taxon>Elsinoaceae</taxon>
        <taxon>Sphaceloma</taxon>
    </lineage>
</organism>
<dbReference type="GO" id="GO:0016042">
    <property type="term" value="P:lipid catabolic process"/>
    <property type="evidence" value="ECO:0007669"/>
    <property type="project" value="UniProtKB-KW"/>
</dbReference>
<evidence type="ECO:0000259" key="9">
    <source>
        <dbReference type="PROSITE" id="PS50004"/>
    </source>
</evidence>
<accession>A0A2K1QTA1</accession>
<dbReference type="SUPFAM" id="SSF49562">
    <property type="entry name" value="C2 domain (Calcium/lipid-binding domain, CaLB)"/>
    <property type="match status" value="1"/>
</dbReference>
<evidence type="ECO:0000256" key="2">
    <source>
        <dbReference type="ARBA" id="ARBA00022801"/>
    </source>
</evidence>
<dbReference type="Gene3D" id="2.60.40.150">
    <property type="entry name" value="C2 domain"/>
    <property type="match status" value="1"/>
</dbReference>
<keyword evidence="3 7" id="KW-0442">Lipid degradation</keyword>
<evidence type="ECO:0000259" key="10">
    <source>
        <dbReference type="PROSITE" id="PS50008"/>
    </source>
</evidence>
<proteinExistence type="predicted"/>
<evidence type="ECO:0000256" key="1">
    <source>
        <dbReference type="ARBA" id="ARBA00001195"/>
    </source>
</evidence>
<dbReference type="Gene3D" id="3.20.20.190">
    <property type="entry name" value="Phosphatidylinositol (PI) phosphodiesterase"/>
    <property type="match status" value="1"/>
</dbReference>
<sequence>MVTLSQSILDHATKLGADSKVLASDEADILAPEQPLDPKHPLSHYFISSSHNTYLWGHQLYGKASAEPYQIVLERACRCVEIDVWDGEELSSSESSSDEEKGKVKRPQPTDKVRRWRPDRVEPRVLHGFTATQECSFRDVVEAIGLYAFTKTDLPLIISLEVHTSHEQQEIMVEIMNEYWGSFLIDNFEWNEKTPMPDLDALRNKILIKVKYSPPDQAKATSGKDSEDESQSVSVTKGKIIPALGNMGLYTRSYHFTDFDQPEAKYPTHVFSMSEFKLSSVHAKDPVKLFNHNKDFIMRAYPKGTRVTSSNLDPAPFWRLGVQIAALNWQYVNEPMMLNHALFAGTGGYVLKPPGYRGATSVQRGTIDLTIEVFAGSNLGPPKKKLKAYVKCELHVEEEDERKAAGLPKDGEEKEGEYKAKTSTAKEGRDPDFKGQKLEFKGVQHTTEDLSFVRFKIMDDESFSKDDMVGWACYRFKRLREGVRVIKLFDEEAKETEGRLLVRVTKKFTPN</sequence>
<dbReference type="SMART" id="SM00148">
    <property type="entry name" value="PLCXc"/>
    <property type="match status" value="1"/>
</dbReference>
<dbReference type="STRING" id="2082308.A0A2K1QTA1"/>
<dbReference type="PROSITE" id="PS50004">
    <property type="entry name" value="C2"/>
    <property type="match status" value="1"/>
</dbReference>
<dbReference type="InParanoid" id="A0A2K1QTA1"/>
<feature type="region of interest" description="Disordered" evidence="8">
    <location>
        <begin position="401"/>
        <end position="438"/>
    </location>
</feature>
<evidence type="ECO:0000256" key="3">
    <source>
        <dbReference type="ARBA" id="ARBA00022963"/>
    </source>
</evidence>
<feature type="domain" description="C2" evidence="9">
    <location>
        <begin position="346"/>
        <end position="490"/>
    </location>
</feature>
<evidence type="ECO:0000256" key="4">
    <source>
        <dbReference type="ARBA" id="ARBA00023098"/>
    </source>
</evidence>
<evidence type="ECO:0000313" key="12">
    <source>
        <dbReference type="Proteomes" id="UP000243797"/>
    </source>
</evidence>
<feature type="compositionally biased region" description="Basic and acidic residues" evidence="8">
    <location>
        <begin position="98"/>
        <end position="117"/>
    </location>
</feature>
<dbReference type="PROSITE" id="PS50008">
    <property type="entry name" value="PIPLC_Y_DOMAIN"/>
    <property type="match status" value="1"/>
</dbReference>
<dbReference type="Pfam" id="PF00388">
    <property type="entry name" value="PI-PLC-X"/>
    <property type="match status" value="1"/>
</dbReference>
<keyword evidence="2 7" id="KW-0378">Hydrolase</keyword>
<dbReference type="PROSITE" id="PS50007">
    <property type="entry name" value="PIPLC_X_DOMAIN"/>
    <property type="match status" value="1"/>
</dbReference>